<proteinExistence type="predicted"/>
<accession>A0A6N8HGY1</accession>
<sequence length="124" mass="14186">MKYELFFVFTLFVTSQAQTNDRILLGIDHAKQELQEALQDNGHNIVNGKDVIIKDTVTAIGVAEPILFGIYTKENIIKQRPYEIHHIDNYWVINGTLQRGFRGGTFLCIIDERTGEVLRITHGK</sequence>
<keyword evidence="3" id="KW-1185">Reference proteome</keyword>
<evidence type="ECO:0000259" key="1">
    <source>
        <dbReference type="Pfam" id="PF15631"/>
    </source>
</evidence>
<dbReference type="AlphaFoldDB" id="A0A6N8HGY1"/>
<dbReference type="Proteomes" id="UP000433945">
    <property type="component" value="Unassembled WGS sequence"/>
</dbReference>
<organism evidence="2 3">
    <name type="scientific">Flavobacterium rakeshii</name>
    <dbReference type="NCBI Taxonomy" id="1038845"/>
    <lineage>
        <taxon>Bacteria</taxon>
        <taxon>Pseudomonadati</taxon>
        <taxon>Bacteroidota</taxon>
        <taxon>Flavobacteriia</taxon>
        <taxon>Flavobacteriales</taxon>
        <taxon>Flavobacteriaceae</taxon>
        <taxon>Flavobacterium</taxon>
    </lineage>
</organism>
<name>A0A6N8HGY1_9FLAO</name>
<protein>
    <recommendedName>
        <fullName evidence="1">NTF2 fold domain-containing protein</fullName>
    </recommendedName>
</protein>
<feature type="domain" description="NTF2 fold" evidence="1">
    <location>
        <begin position="58"/>
        <end position="124"/>
    </location>
</feature>
<dbReference type="RefSeq" id="WP_157484302.1">
    <property type="nucleotide sequence ID" value="NZ_JAZDQD010000010.1"/>
</dbReference>
<gene>
    <name evidence="2" type="ORF">GN157_14920</name>
</gene>
<dbReference type="OrthoDB" id="886637at2"/>
<comment type="caution">
    <text evidence="2">The sequence shown here is derived from an EMBL/GenBank/DDBJ whole genome shotgun (WGS) entry which is preliminary data.</text>
</comment>
<dbReference type="Pfam" id="PF15631">
    <property type="entry name" value="Imm-NTF2-2"/>
    <property type="match status" value="1"/>
</dbReference>
<evidence type="ECO:0000313" key="2">
    <source>
        <dbReference type="EMBL" id="MUV05007.1"/>
    </source>
</evidence>
<evidence type="ECO:0000313" key="3">
    <source>
        <dbReference type="Proteomes" id="UP000433945"/>
    </source>
</evidence>
<reference evidence="2 3" key="1">
    <citation type="submission" date="2019-12" db="EMBL/GenBank/DDBJ databases">
        <authorList>
            <person name="Sun J.-Q."/>
        </authorList>
    </citation>
    <scope>NUCLEOTIDE SEQUENCE [LARGE SCALE GENOMIC DNA]</scope>
    <source>
        <strain evidence="2 3">JCM 17928</strain>
    </source>
</reference>
<dbReference type="EMBL" id="WOWP01000058">
    <property type="protein sequence ID" value="MUV05007.1"/>
    <property type="molecule type" value="Genomic_DNA"/>
</dbReference>
<dbReference type="InterPro" id="IPR028921">
    <property type="entry name" value="NTF2_fold_dom"/>
</dbReference>